<accession>A0A6J8DW83</accession>
<sequence>MNFYHTSCKLLINGSRLDLYKTVIHVKLCSDLNAKDHTLNVLNDSISANLKSVTSVSECNVANDTNNVKDVIRQSKPSTPTDNCILANPTELGILFTGEKEGLPDNDHINHHGNLDYELTHLKQPFNTDEADHSIRYSQDQQDNGEETLLPNTQEIYCSAALDHTSATKLCISRNPHMVPPVPPPAYYMQTQHHNLAHPGNPLMTTPLQTIPPTAHLQQAQSGQQAFSLQQRTQPNSSNNMTT</sequence>
<evidence type="ECO:0000313" key="3">
    <source>
        <dbReference type="Proteomes" id="UP000507470"/>
    </source>
</evidence>
<dbReference type="EMBL" id="CACVKT020007953">
    <property type="protein sequence ID" value="CAC5412012.1"/>
    <property type="molecule type" value="Genomic_DNA"/>
</dbReference>
<proteinExistence type="predicted"/>
<evidence type="ECO:0000313" key="2">
    <source>
        <dbReference type="EMBL" id="CAC5412012.1"/>
    </source>
</evidence>
<gene>
    <name evidence="2" type="ORF">MCOR_45037</name>
</gene>
<protein>
    <submittedName>
        <fullName evidence="2">Uncharacterized protein</fullName>
    </submittedName>
</protein>
<dbReference type="Proteomes" id="UP000507470">
    <property type="component" value="Unassembled WGS sequence"/>
</dbReference>
<reference evidence="2 3" key="1">
    <citation type="submission" date="2020-06" db="EMBL/GenBank/DDBJ databases">
        <authorList>
            <person name="Li R."/>
            <person name="Bekaert M."/>
        </authorList>
    </citation>
    <scope>NUCLEOTIDE SEQUENCE [LARGE SCALE GENOMIC DNA]</scope>
    <source>
        <strain evidence="3">wild</strain>
    </source>
</reference>
<dbReference type="AlphaFoldDB" id="A0A6J8DW83"/>
<name>A0A6J8DW83_MYTCO</name>
<feature type="region of interest" description="Disordered" evidence="1">
    <location>
        <begin position="221"/>
        <end position="243"/>
    </location>
</feature>
<keyword evidence="3" id="KW-1185">Reference proteome</keyword>
<evidence type="ECO:0000256" key="1">
    <source>
        <dbReference type="SAM" id="MobiDB-lite"/>
    </source>
</evidence>
<organism evidence="2 3">
    <name type="scientific">Mytilus coruscus</name>
    <name type="common">Sea mussel</name>
    <dbReference type="NCBI Taxonomy" id="42192"/>
    <lineage>
        <taxon>Eukaryota</taxon>
        <taxon>Metazoa</taxon>
        <taxon>Spiralia</taxon>
        <taxon>Lophotrochozoa</taxon>
        <taxon>Mollusca</taxon>
        <taxon>Bivalvia</taxon>
        <taxon>Autobranchia</taxon>
        <taxon>Pteriomorphia</taxon>
        <taxon>Mytilida</taxon>
        <taxon>Mytiloidea</taxon>
        <taxon>Mytilidae</taxon>
        <taxon>Mytilinae</taxon>
        <taxon>Mytilus</taxon>
    </lineage>
</organism>